<dbReference type="FunFam" id="1.10.10.10:FF:000085">
    <property type="entry name" value="Vacuolar-sorting protein SNF8"/>
    <property type="match status" value="1"/>
</dbReference>
<dbReference type="PANTHER" id="PTHR12806">
    <property type="entry name" value="EAP30 SUBUNIT OF ELL COMPLEX"/>
    <property type="match status" value="1"/>
</dbReference>
<sequence>MKRRPGIQGLQRGAQTRDHYKQLGEAVQQTKLEHMKAQMAVFKKSLEEFAIKHRNDVRQDPVFRAQFHTMCANVGVDPLASNKGMWAQLLGFGDFYYELGVQIVEACLATRAQNGGLMDLEALQRYVQRRRGSLAEPVSEDDIIRAIDKLKKLGGGYAVFQVGKQRLVRSVPGELNTDKNTVLELAQGKGYVSQQGVQEATRWSDTRTKETLWSLLKEGLAMLDDGAPDRQRLFWFPCLESASSTAQQQ</sequence>
<dbReference type="EMBL" id="JALJOR010000011">
    <property type="protein sequence ID" value="KAK9808648.1"/>
    <property type="molecule type" value="Genomic_DNA"/>
</dbReference>
<dbReference type="SUPFAM" id="SSF46785">
    <property type="entry name" value="Winged helix' DNA-binding domain"/>
    <property type="match status" value="2"/>
</dbReference>
<dbReference type="InterPro" id="IPR040608">
    <property type="entry name" value="Snf8/Vps36"/>
</dbReference>
<organism evidence="3 4">
    <name type="scientific">[Myrmecia] bisecta</name>
    <dbReference type="NCBI Taxonomy" id="41462"/>
    <lineage>
        <taxon>Eukaryota</taxon>
        <taxon>Viridiplantae</taxon>
        <taxon>Chlorophyta</taxon>
        <taxon>core chlorophytes</taxon>
        <taxon>Trebouxiophyceae</taxon>
        <taxon>Trebouxiales</taxon>
        <taxon>Trebouxiaceae</taxon>
        <taxon>Myrmecia</taxon>
    </lineage>
</organism>
<comment type="subunit">
    <text evidence="2">Component of the endosomal sorting complex required for transport II (ESCRT-II).</text>
</comment>
<comment type="function">
    <text evidence="2">Component of the endosomal sorting complex required for transport II (ESCRT-II), which is required for multivesicular body (MVB) formation and sorting of endosomal cargo proteins into MVBs.</text>
</comment>
<keyword evidence="2" id="KW-0653">Protein transport</keyword>
<evidence type="ECO:0000313" key="4">
    <source>
        <dbReference type="Proteomes" id="UP001489004"/>
    </source>
</evidence>
<dbReference type="PIRSF" id="PIRSF017215">
    <property type="entry name" value="ESCRT2_Vps22"/>
    <property type="match status" value="1"/>
</dbReference>
<dbReference type="Pfam" id="PF04157">
    <property type="entry name" value="EAP30"/>
    <property type="match status" value="1"/>
</dbReference>
<dbReference type="GO" id="GO:0000814">
    <property type="term" value="C:ESCRT II complex"/>
    <property type="evidence" value="ECO:0007669"/>
    <property type="project" value="UniProtKB-UniRule"/>
</dbReference>
<proteinExistence type="inferred from homology"/>
<dbReference type="AlphaFoldDB" id="A0AAW1PJ94"/>
<comment type="similarity">
    <text evidence="1 2">Belongs to the SNF8 family.</text>
</comment>
<name>A0AAW1PJ94_9CHLO</name>
<dbReference type="GO" id="GO:0043328">
    <property type="term" value="P:protein transport to vacuole involved in ubiquitin-dependent protein catabolic process via the multivesicular body sorting pathway"/>
    <property type="evidence" value="ECO:0007669"/>
    <property type="project" value="TreeGrafter"/>
</dbReference>
<protein>
    <recommendedName>
        <fullName evidence="2">Vacuolar protein sorting-associated protein</fullName>
    </recommendedName>
</protein>
<comment type="caution">
    <text evidence="3">The sequence shown here is derived from an EMBL/GenBank/DDBJ whole genome shotgun (WGS) entry which is preliminary data.</text>
</comment>
<dbReference type="Gene3D" id="6.10.140.180">
    <property type="match status" value="1"/>
</dbReference>
<dbReference type="PANTHER" id="PTHR12806:SF0">
    <property type="entry name" value="VACUOLAR-SORTING PROTEIN SNF8"/>
    <property type="match status" value="1"/>
</dbReference>
<accession>A0AAW1PJ94</accession>
<dbReference type="Gene3D" id="1.10.10.10">
    <property type="entry name" value="Winged helix-like DNA-binding domain superfamily/Winged helix DNA-binding domain"/>
    <property type="match status" value="2"/>
</dbReference>
<evidence type="ECO:0000256" key="2">
    <source>
        <dbReference type="PIRNR" id="PIRNR017215"/>
    </source>
</evidence>
<evidence type="ECO:0000256" key="1">
    <source>
        <dbReference type="ARBA" id="ARBA00009834"/>
    </source>
</evidence>
<dbReference type="InterPro" id="IPR036388">
    <property type="entry name" value="WH-like_DNA-bd_sf"/>
</dbReference>
<dbReference type="InterPro" id="IPR036390">
    <property type="entry name" value="WH_DNA-bd_sf"/>
</dbReference>
<dbReference type="InterPro" id="IPR016689">
    <property type="entry name" value="ESCRT-2_cplx_Snf8"/>
</dbReference>
<keyword evidence="4" id="KW-1185">Reference proteome</keyword>
<keyword evidence="2" id="KW-0813">Transport</keyword>
<evidence type="ECO:0000313" key="3">
    <source>
        <dbReference type="EMBL" id="KAK9808648.1"/>
    </source>
</evidence>
<reference evidence="3 4" key="1">
    <citation type="journal article" date="2024" name="Nat. Commun.">
        <title>Phylogenomics reveals the evolutionary origins of lichenization in chlorophyte algae.</title>
        <authorList>
            <person name="Puginier C."/>
            <person name="Libourel C."/>
            <person name="Otte J."/>
            <person name="Skaloud P."/>
            <person name="Haon M."/>
            <person name="Grisel S."/>
            <person name="Petersen M."/>
            <person name="Berrin J.G."/>
            <person name="Delaux P.M."/>
            <person name="Dal Grande F."/>
            <person name="Keller J."/>
        </authorList>
    </citation>
    <scope>NUCLEOTIDE SEQUENCE [LARGE SCALE GENOMIC DNA]</scope>
    <source>
        <strain evidence="3 4">SAG 2043</strain>
    </source>
</reference>
<gene>
    <name evidence="3" type="ORF">WJX72_001228</name>
</gene>
<dbReference type="Proteomes" id="UP001489004">
    <property type="component" value="Unassembled WGS sequence"/>
</dbReference>